<name>A0ABP1D2M0_9APHY</name>
<evidence type="ECO:0000313" key="2">
    <source>
        <dbReference type="Proteomes" id="UP001497453"/>
    </source>
</evidence>
<protein>
    <submittedName>
        <fullName evidence="1">Uncharacterized protein</fullName>
    </submittedName>
</protein>
<keyword evidence="2" id="KW-1185">Reference proteome</keyword>
<dbReference type="Proteomes" id="UP001497453">
    <property type="component" value="Chromosome 2"/>
</dbReference>
<sequence>MMSTFTTGEEGANGVPLPKADFGFIFLRTAGIAAGDPGTLLENARRGCLTDRAGFCTGVGGGDGESGVCYVFDLDKGVGTIRFPLVVVVRNINDTVPTSSIREHLFMELA</sequence>
<dbReference type="EMBL" id="OZ037945">
    <property type="protein sequence ID" value="CAL1701317.1"/>
    <property type="molecule type" value="Genomic_DNA"/>
</dbReference>
<evidence type="ECO:0000313" key="1">
    <source>
        <dbReference type="EMBL" id="CAL1701317.1"/>
    </source>
</evidence>
<reference evidence="2" key="1">
    <citation type="submission" date="2024-04" db="EMBL/GenBank/DDBJ databases">
        <authorList>
            <person name="Shaw F."/>
            <person name="Minotto A."/>
        </authorList>
    </citation>
    <scope>NUCLEOTIDE SEQUENCE [LARGE SCALE GENOMIC DNA]</scope>
</reference>
<proteinExistence type="predicted"/>
<organism evidence="1 2">
    <name type="scientific">Somion occarium</name>
    <dbReference type="NCBI Taxonomy" id="3059160"/>
    <lineage>
        <taxon>Eukaryota</taxon>
        <taxon>Fungi</taxon>
        <taxon>Dikarya</taxon>
        <taxon>Basidiomycota</taxon>
        <taxon>Agaricomycotina</taxon>
        <taxon>Agaricomycetes</taxon>
        <taxon>Polyporales</taxon>
        <taxon>Cerrenaceae</taxon>
        <taxon>Somion</taxon>
    </lineage>
</organism>
<gene>
    <name evidence="1" type="ORF">GFSPODELE1_LOCUS3525</name>
</gene>
<accession>A0ABP1D2M0</accession>